<keyword evidence="4 8" id="KW-0560">Oxidoreductase</keyword>
<keyword evidence="9" id="KW-0812">Transmembrane</keyword>
<comment type="similarity">
    <text evidence="2 8">Belongs to the cytochrome P450 family.</text>
</comment>
<keyword evidence="7 8" id="KW-0349">Heme</keyword>
<evidence type="ECO:0000256" key="2">
    <source>
        <dbReference type="ARBA" id="ARBA00010617"/>
    </source>
</evidence>
<evidence type="ECO:0000256" key="5">
    <source>
        <dbReference type="ARBA" id="ARBA00023004"/>
    </source>
</evidence>
<dbReference type="PROSITE" id="PS00086">
    <property type="entry name" value="CYTOCHROME_P450"/>
    <property type="match status" value="1"/>
</dbReference>
<keyword evidence="3 7" id="KW-0479">Metal-binding</keyword>
<dbReference type="AlphaFoldDB" id="A0A2J6SYA8"/>
<dbReference type="RefSeq" id="XP_024732651.1">
    <property type="nucleotide sequence ID" value="XM_024887876.1"/>
</dbReference>
<dbReference type="PRINTS" id="PR00463">
    <property type="entry name" value="EP450I"/>
</dbReference>
<dbReference type="PANTHER" id="PTHR24305">
    <property type="entry name" value="CYTOCHROME P450"/>
    <property type="match status" value="1"/>
</dbReference>
<evidence type="ECO:0000256" key="7">
    <source>
        <dbReference type="PIRSR" id="PIRSR602401-1"/>
    </source>
</evidence>
<reference evidence="10 11" key="1">
    <citation type="submission" date="2016-04" db="EMBL/GenBank/DDBJ databases">
        <title>A degradative enzymes factory behind the ericoid mycorrhizal symbiosis.</title>
        <authorList>
            <consortium name="DOE Joint Genome Institute"/>
            <person name="Martino E."/>
            <person name="Morin E."/>
            <person name="Grelet G."/>
            <person name="Kuo A."/>
            <person name="Kohler A."/>
            <person name="Daghino S."/>
            <person name="Barry K."/>
            <person name="Choi C."/>
            <person name="Cichocki N."/>
            <person name="Clum A."/>
            <person name="Copeland A."/>
            <person name="Hainaut M."/>
            <person name="Haridas S."/>
            <person name="Labutti K."/>
            <person name="Lindquist E."/>
            <person name="Lipzen A."/>
            <person name="Khouja H.-R."/>
            <person name="Murat C."/>
            <person name="Ohm R."/>
            <person name="Olson A."/>
            <person name="Spatafora J."/>
            <person name="Veneault-Fourrey C."/>
            <person name="Henrissat B."/>
            <person name="Grigoriev I."/>
            <person name="Martin F."/>
            <person name="Perotto S."/>
        </authorList>
    </citation>
    <scope>NUCLEOTIDE SEQUENCE [LARGE SCALE GENOMIC DNA]</scope>
    <source>
        <strain evidence="10 11">E</strain>
    </source>
</reference>
<proteinExistence type="inferred from homology"/>
<dbReference type="STRING" id="1095630.A0A2J6SYA8"/>
<evidence type="ECO:0000256" key="9">
    <source>
        <dbReference type="SAM" id="Phobius"/>
    </source>
</evidence>
<accession>A0A2J6SYA8</accession>
<dbReference type="GO" id="GO:0016705">
    <property type="term" value="F:oxidoreductase activity, acting on paired donors, with incorporation or reduction of molecular oxygen"/>
    <property type="evidence" value="ECO:0007669"/>
    <property type="project" value="InterPro"/>
</dbReference>
<dbReference type="SUPFAM" id="SSF48264">
    <property type="entry name" value="Cytochrome P450"/>
    <property type="match status" value="1"/>
</dbReference>
<protein>
    <submittedName>
        <fullName evidence="10">Cytochrome P450</fullName>
    </submittedName>
</protein>
<dbReference type="InterPro" id="IPR002401">
    <property type="entry name" value="Cyt_P450_E_grp-I"/>
</dbReference>
<dbReference type="InterPro" id="IPR001128">
    <property type="entry name" value="Cyt_P450"/>
</dbReference>
<dbReference type="GO" id="GO:0005506">
    <property type="term" value="F:iron ion binding"/>
    <property type="evidence" value="ECO:0007669"/>
    <property type="project" value="InterPro"/>
</dbReference>
<dbReference type="InParanoid" id="A0A2J6SYA8"/>
<dbReference type="PANTHER" id="PTHR24305:SF157">
    <property type="entry name" value="N-ACETYLTRYPTOPHAN 6-HYDROXYLASE IVOC-RELATED"/>
    <property type="match status" value="1"/>
</dbReference>
<dbReference type="Pfam" id="PF00067">
    <property type="entry name" value="p450"/>
    <property type="match status" value="1"/>
</dbReference>
<evidence type="ECO:0000256" key="6">
    <source>
        <dbReference type="ARBA" id="ARBA00023033"/>
    </source>
</evidence>
<evidence type="ECO:0000313" key="11">
    <source>
        <dbReference type="Proteomes" id="UP000235371"/>
    </source>
</evidence>
<evidence type="ECO:0000313" key="10">
    <source>
        <dbReference type="EMBL" id="PMD55747.1"/>
    </source>
</evidence>
<dbReference type="OrthoDB" id="3945418at2759"/>
<dbReference type="CDD" id="cd11062">
    <property type="entry name" value="CYP58-like"/>
    <property type="match status" value="1"/>
</dbReference>
<evidence type="ECO:0000256" key="4">
    <source>
        <dbReference type="ARBA" id="ARBA00023002"/>
    </source>
</evidence>
<evidence type="ECO:0000256" key="1">
    <source>
        <dbReference type="ARBA" id="ARBA00001971"/>
    </source>
</evidence>
<dbReference type="InterPro" id="IPR050121">
    <property type="entry name" value="Cytochrome_P450_monoxygenase"/>
</dbReference>
<name>A0A2J6SYA8_9HELO</name>
<keyword evidence="6 8" id="KW-0503">Monooxygenase</keyword>
<keyword evidence="5 7" id="KW-0408">Iron</keyword>
<dbReference type="Proteomes" id="UP000235371">
    <property type="component" value="Unassembled WGS sequence"/>
</dbReference>
<dbReference type="EMBL" id="KZ613854">
    <property type="protein sequence ID" value="PMD55747.1"/>
    <property type="molecule type" value="Genomic_DNA"/>
</dbReference>
<evidence type="ECO:0000256" key="8">
    <source>
        <dbReference type="RuleBase" id="RU000461"/>
    </source>
</evidence>
<dbReference type="InterPro" id="IPR017972">
    <property type="entry name" value="Cyt_P450_CS"/>
</dbReference>
<dbReference type="PRINTS" id="PR00385">
    <property type="entry name" value="P450"/>
</dbReference>
<keyword evidence="11" id="KW-1185">Reference proteome</keyword>
<organism evidence="10 11">
    <name type="scientific">Hyaloscypha bicolor E</name>
    <dbReference type="NCBI Taxonomy" id="1095630"/>
    <lineage>
        <taxon>Eukaryota</taxon>
        <taxon>Fungi</taxon>
        <taxon>Dikarya</taxon>
        <taxon>Ascomycota</taxon>
        <taxon>Pezizomycotina</taxon>
        <taxon>Leotiomycetes</taxon>
        <taxon>Helotiales</taxon>
        <taxon>Hyaloscyphaceae</taxon>
        <taxon>Hyaloscypha</taxon>
        <taxon>Hyaloscypha bicolor</taxon>
    </lineage>
</organism>
<dbReference type="Gene3D" id="1.10.630.10">
    <property type="entry name" value="Cytochrome P450"/>
    <property type="match status" value="1"/>
</dbReference>
<keyword evidence="9" id="KW-0472">Membrane</keyword>
<feature type="binding site" description="axial binding residue" evidence="7">
    <location>
        <position position="447"/>
    </location>
    <ligand>
        <name>heme</name>
        <dbReference type="ChEBI" id="CHEBI:30413"/>
    </ligand>
    <ligandPart>
        <name>Fe</name>
        <dbReference type="ChEBI" id="CHEBI:18248"/>
    </ligandPart>
</feature>
<dbReference type="GO" id="GO:0020037">
    <property type="term" value="F:heme binding"/>
    <property type="evidence" value="ECO:0007669"/>
    <property type="project" value="InterPro"/>
</dbReference>
<feature type="transmembrane region" description="Helical" evidence="9">
    <location>
        <begin position="12"/>
        <end position="35"/>
    </location>
</feature>
<sequence>MTDMSSFRDIVPAVALAGISTVLYIVYLGFWRLYFSPISHFPGPKLAALTYWYEFYYEIPLRGQYLWKIRSLHEQYGPIVRINPHELHVSDPEFYHTLYAGPSQKRNRDPWHTDALVLDGGLLASPEQELHRNRRAALNPFFSKQSARRLLPRVQERIGTLNRRLEELKDSGKVVNVLHALSAASNDIVTEFAFGKSNNRLEDEAFDPWLSTKSLKSAAMVPLFRHFPIIPRLINSLPVLISSLIGEFDIQLRVKAKIAEQIESIRAEGTKAADKQTIFHTLLQSDLPSKEKSTARLIDEALLVVVAGSHSVAWTITVLTLHLLSSPSVLRPLKLELTRIKRAELSLPDLLSQLERLPYLTAVIKEALRLSHCVSMRLARISPDSPMQCGQWTIPAGTSVSMTSVLLHLNPDIFPYPHEFRPERWLDDPDGKLDRYMVAFSGGSRICLGFNLAWVELYIFVAGLFGSFGGRGEEWEVREVGDLGVLELWETDRRDVDVVRDQFFPVVRDESKGVRVLVHS</sequence>
<dbReference type="GeneID" id="36595952"/>
<comment type="cofactor">
    <cofactor evidence="1 7">
        <name>heme</name>
        <dbReference type="ChEBI" id="CHEBI:30413"/>
    </cofactor>
</comment>
<dbReference type="GO" id="GO:0004497">
    <property type="term" value="F:monooxygenase activity"/>
    <property type="evidence" value="ECO:0007669"/>
    <property type="project" value="UniProtKB-KW"/>
</dbReference>
<dbReference type="InterPro" id="IPR036396">
    <property type="entry name" value="Cyt_P450_sf"/>
</dbReference>
<keyword evidence="9" id="KW-1133">Transmembrane helix</keyword>
<evidence type="ECO:0000256" key="3">
    <source>
        <dbReference type="ARBA" id="ARBA00022723"/>
    </source>
</evidence>
<gene>
    <name evidence="10" type="ORF">K444DRAFT_694891</name>
</gene>